<accession>A0ABY3RD01</accession>
<sequence>MKARQAHDDQLENCRLRMMAERNQLARSLTDTNSCQERVLRQLIAENADTDFGRLHHFSLLGSIADFKKAVPIRDYAEFEPWIDRAADGESNVLTAEDPVLFFMSSGTTGRNKKIPVTRSFMRQSFFPFYFAMWAGLVESVPEALLRDDATYSLKFDPHGRYPSTNSGRPHLGVSQTDFEGIFGESLIEPGTRAPWKHLPVKLADDDHLGRAYARLCMAAQHDLLCIVGLNPAMVAALPRQLALWWPRLAKDIRDGTVGGVPAMTPNPERAATLERLATYFGTLLPSHLWPNLRSLFCWNTGVSSLYMPRLAESFGTNVRVFPAPVAASEGPVAVTVDGHRSAGSPVVAAMLLEFIEADEDILPDSLTLGLSDLDAGREYHVIISQLGGLYRYALGDVVRVVDRLQGVPRLEYAGRRTLSNVAGERLRESQVVRAVKDALLSTGMEIGNVTCHVEQRGDDMGYGVAIAPRGSFQAHEIGALEVRFDRALQDVSRCYRHARESGRLGKSVFHVTEPDAFFREWQARITSGVRPAQAKDRIFTSDAEIWRRLIGRTAEGLRSV</sequence>
<keyword evidence="4" id="KW-1185">Reference proteome</keyword>
<feature type="domain" description="GH3 C-terminal" evidence="2">
    <location>
        <begin position="431"/>
        <end position="540"/>
    </location>
</feature>
<dbReference type="Pfam" id="PF23572">
    <property type="entry name" value="GH3_C"/>
    <property type="match status" value="1"/>
</dbReference>
<dbReference type="InterPro" id="IPR055377">
    <property type="entry name" value="GH3_M"/>
</dbReference>
<dbReference type="Pfam" id="PF23571">
    <property type="entry name" value="GH3_M"/>
    <property type="match status" value="1"/>
</dbReference>
<dbReference type="PANTHER" id="PTHR31901">
    <property type="entry name" value="GH3 DOMAIN-CONTAINING PROTEIN"/>
    <property type="match status" value="1"/>
</dbReference>
<evidence type="ECO:0000313" key="3">
    <source>
        <dbReference type="EMBL" id="UFZ04958.1"/>
    </source>
</evidence>
<protein>
    <submittedName>
        <fullName evidence="3">GH3 auxin-responsive promoter family protein</fullName>
    </submittedName>
</protein>
<dbReference type="RefSeq" id="WP_231322481.1">
    <property type="nucleotide sequence ID" value="NZ_CP088156.1"/>
</dbReference>
<dbReference type="EMBL" id="CP088156">
    <property type="protein sequence ID" value="UFZ04958.1"/>
    <property type="molecule type" value="Genomic_DNA"/>
</dbReference>
<gene>
    <name evidence="3" type="ORF">LQG66_01150</name>
</gene>
<dbReference type="InterPro" id="IPR004993">
    <property type="entry name" value="GH3"/>
</dbReference>
<reference evidence="3" key="1">
    <citation type="journal article" date="2024" name="Antonie Van Leeuwenhoek">
        <title>Bradyrhizobium ontarionense sp. nov., a novel bacterial symbiont isolated from Aeschynomene indica (Indian jointvetch), harbours photosynthesis, nitrogen fixation and nitrous oxide (N2O) reductase genes.</title>
        <authorList>
            <person name="Bromfield E.S.P."/>
            <person name="Cloutier S."/>
        </authorList>
    </citation>
    <scope>NUCLEOTIDE SEQUENCE</scope>
    <source>
        <strain evidence="3">A19</strain>
    </source>
</reference>
<organism evidence="3 4">
    <name type="scientific">Bradyrhizobium ontarionense</name>
    <dbReference type="NCBI Taxonomy" id="2898149"/>
    <lineage>
        <taxon>Bacteria</taxon>
        <taxon>Pseudomonadati</taxon>
        <taxon>Pseudomonadota</taxon>
        <taxon>Alphaproteobacteria</taxon>
        <taxon>Hyphomicrobiales</taxon>
        <taxon>Nitrobacteraceae</taxon>
        <taxon>Bradyrhizobium</taxon>
    </lineage>
</organism>
<dbReference type="Proteomes" id="UP001431010">
    <property type="component" value="Chromosome"/>
</dbReference>
<dbReference type="PANTHER" id="PTHR31901:SF9">
    <property type="entry name" value="GH3 DOMAIN-CONTAINING PROTEIN"/>
    <property type="match status" value="1"/>
</dbReference>
<evidence type="ECO:0000313" key="4">
    <source>
        <dbReference type="Proteomes" id="UP001431010"/>
    </source>
</evidence>
<evidence type="ECO:0000259" key="1">
    <source>
        <dbReference type="Pfam" id="PF23571"/>
    </source>
</evidence>
<dbReference type="InterPro" id="IPR055378">
    <property type="entry name" value="GH3_C"/>
</dbReference>
<proteinExistence type="predicted"/>
<name>A0ABY3RD01_9BRAD</name>
<evidence type="ECO:0000259" key="2">
    <source>
        <dbReference type="Pfam" id="PF23572"/>
    </source>
</evidence>
<feature type="domain" description="GH3 middle" evidence="1">
    <location>
        <begin position="351"/>
        <end position="416"/>
    </location>
</feature>
<dbReference type="Pfam" id="PF03321">
    <property type="entry name" value="GH3"/>
    <property type="match status" value="1"/>
</dbReference>